<feature type="region of interest" description="Disordered" evidence="7">
    <location>
        <begin position="263"/>
        <end position="286"/>
    </location>
</feature>
<dbReference type="CDD" id="cd08045">
    <property type="entry name" value="HFD_TAF4"/>
    <property type="match status" value="1"/>
</dbReference>
<evidence type="ECO:0000313" key="9">
    <source>
        <dbReference type="EMBL" id="EOA36474.1"/>
    </source>
</evidence>
<proteinExistence type="inferred from homology"/>
<protein>
    <recommendedName>
        <fullName evidence="8">RST domain-containing protein</fullName>
    </recommendedName>
</protein>
<feature type="region of interest" description="Disordered" evidence="7">
    <location>
        <begin position="200"/>
        <end position="220"/>
    </location>
</feature>
<dbReference type="InterPro" id="IPR045144">
    <property type="entry name" value="TAF4"/>
</dbReference>
<gene>
    <name evidence="9" type="ORF">CARUB_v10011091mg</name>
</gene>
<comment type="subcellular location">
    <subcellularLocation>
        <location evidence="1">Nucleus</location>
    </subcellularLocation>
</comment>
<dbReference type="InterPro" id="IPR022003">
    <property type="entry name" value="RST"/>
</dbReference>
<evidence type="ECO:0000256" key="1">
    <source>
        <dbReference type="ARBA" id="ARBA00004123"/>
    </source>
</evidence>
<dbReference type="FunFam" id="1.10.20.10:FF:000015">
    <property type="entry name" value="Transcription initiation factor TFIID subunit 4B"/>
    <property type="match status" value="1"/>
</dbReference>
<evidence type="ECO:0000256" key="5">
    <source>
        <dbReference type="ARBA" id="ARBA00023242"/>
    </source>
</evidence>
<keyword evidence="4" id="KW-0804">Transcription</keyword>
<dbReference type="GO" id="GO:0005669">
    <property type="term" value="C:transcription factor TFIID complex"/>
    <property type="evidence" value="ECO:0007669"/>
    <property type="project" value="InterPro"/>
</dbReference>
<dbReference type="GO" id="GO:0003677">
    <property type="term" value="F:DNA binding"/>
    <property type="evidence" value="ECO:0007669"/>
    <property type="project" value="TreeGrafter"/>
</dbReference>
<dbReference type="AlphaFoldDB" id="R0I2M1"/>
<feature type="domain" description="RST" evidence="8">
    <location>
        <begin position="64"/>
        <end position="134"/>
    </location>
</feature>
<sequence>MDLSIVKLLEEDDKDDAKHSEYDLEVFQKALIRDIEELKQTQSTKLQTMSSPQAHRVEQPVVPVNHGLTLAQVCDLLRILVDQNKDRKSYFQTLYNKFKGKEITTEGLIQNLKAAVGDQMIRSAISKLHQQQPVNPRVKVPGRQNHDIVSKSAETSAQESDPREVQVNQPPSTTSGTLSSSATVQGLNKQPKQYMQLSSSSFHMGTNSGSLNSYPGTNVNSPGSLPSARLPHFQHISYNQNVVPASVQGPTKSTINMTTIPKIKRPTSINGPSRVQDGPVSNFQNNSSLPLYSSPWQESVTKDHTVGPSSSVVHVKQKLIDQSFDQAQKPHSLVKQGMNTVLLEQHNAIPISSNDELEKQSSKMFLSTSASSVFPSTTTQLDSSKMVYLPPPSGTITTATNVRKTSDMPSIGQKKPLEALGSSMPPSRKKRKQCGTSSDRSIKKFNDVTAVSGINLQEEEKNLLGSWPKKNSRVSKASQRFVQEEEEKTFLQKIPLQRKLTEIMAKSGLKHIDHDVERCLSLCVEQRMRGLLSNIIRMSKLRTDPEKCRNQTFITSDIRKEINEMNQKVKEEWEKKHGGEEKAKNEDNHSKQVTAKEDADQRRAKAANVAVHAAVGGDDMFSKWKLMAEARQKSSLGPGKNSKTLSSGTRFGKNQGLPKVVRSISVKDVIAVVEQEPQMSRSTLLYRLYNKICSDV</sequence>
<reference evidence="10" key="1">
    <citation type="journal article" date="2013" name="Nat. Genet.">
        <title>The Capsella rubella genome and the genomic consequences of rapid mating system evolution.</title>
        <authorList>
            <person name="Slotte T."/>
            <person name="Hazzouri K.M."/>
            <person name="Agren J.A."/>
            <person name="Koenig D."/>
            <person name="Maumus F."/>
            <person name="Guo Y.L."/>
            <person name="Steige K."/>
            <person name="Platts A.E."/>
            <person name="Escobar J.S."/>
            <person name="Newman L.K."/>
            <person name="Wang W."/>
            <person name="Mandakova T."/>
            <person name="Vello E."/>
            <person name="Smith L.M."/>
            <person name="Henz S.R."/>
            <person name="Steffen J."/>
            <person name="Takuno S."/>
            <person name="Brandvain Y."/>
            <person name="Coop G."/>
            <person name="Andolfatto P."/>
            <person name="Hu T.T."/>
            <person name="Blanchette M."/>
            <person name="Clark R.M."/>
            <person name="Quesneville H."/>
            <person name="Nordborg M."/>
            <person name="Gaut B.S."/>
            <person name="Lysak M.A."/>
            <person name="Jenkins J."/>
            <person name="Grimwood J."/>
            <person name="Chapman J."/>
            <person name="Prochnik S."/>
            <person name="Shu S."/>
            <person name="Rokhsar D."/>
            <person name="Schmutz J."/>
            <person name="Weigel D."/>
            <person name="Wright S.I."/>
        </authorList>
    </citation>
    <scope>NUCLEOTIDE SEQUENCE [LARGE SCALE GENOMIC DNA]</scope>
    <source>
        <strain evidence="10">cv. Monte Gargano</strain>
    </source>
</reference>
<evidence type="ECO:0000256" key="4">
    <source>
        <dbReference type="ARBA" id="ARBA00023163"/>
    </source>
</evidence>
<keyword evidence="3" id="KW-0805">Transcription regulation</keyword>
<dbReference type="GO" id="GO:0046982">
    <property type="term" value="F:protein heterodimerization activity"/>
    <property type="evidence" value="ECO:0007669"/>
    <property type="project" value="InterPro"/>
</dbReference>
<feature type="compositionally biased region" description="Polar residues" evidence="7">
    <location>
        <begin position="267"/>
        <end position="286"/>
    </location>
</feature>
<feature type="region of interest" description="Disordered" evidence="7">
    <location>
        <begin position="150"/>
        <end position="187"/>
    </location>
</feature>
<feature type="compositionally biased region" description="Basic and acidic residues" evidence="7">
    <location>
        <begin position="573"/>
        <end position="603"/>
    </location>
</feature>
<organism evidence="9 10">
    <name type="scientific">Capsella rubella</name>
    <dbReference type="NCBI Taxonomy" id="81985"/>
    <lineage>
        <taxon>Eukaryota</taxon>
        <taxon>Viridiplantae</taxon>
        <taxon>Streptophyta</taxon>
        <taxon>Embryophyta</taxon>
        <taxon>Tracheophyta</taxon>
        <taxon>Spermatophyta</taxon>
        <taxon>Magnoliopsida</taxon>
        <taxon>eudicotyledons</taxon>
        <taxon>Gunneridae</taxon>
        <taxon>Pentapetalae</taxon>
        <taxon>rosids</taxon>
        <taxon>malvids</taxon>
        <taxon>Brassicales</taxon>
        <taxon>Brassicaceae</taxon>
        <taxon>Camelineae</taxon>
        <taxon>Capsella</taxon>
    </lineage>
</organism>
<comment type="function">
    <text evidence="6">TAFs are components of the transcription factor IID (TFIID) complex that is essential for mediating regulation of RNA polymerase transcription.</text>
</comment>
<dbReference type="InterPro" id="IPR007900">
    <property type="entry name" value="TAF4_C"/>
</dbReference>
<dbReference type="PANTHER" id="PTHR15138:SF25">
    <property type="entry name" value="TRANSCRIPTION INITIATION FACTOR TFIID SUBUNIT 4"/>
    <property type="match status" value="1"/>
</dbReference>
<dbReference type="InterPro" id="IPR009072">
    <property type="entry name" value="Histone-fold"/>
</dbReference>
<name>R0I2M1_9BRAS</name>
<evidence type="ECO:0000256" key="3">
    <source>
        <dbReference type="ARBA" id="ARBA00023015"/>
    </source>
</evidence>
<dbReference type="STRING" id="81985.R0I2M1"/>
<dbReference type="EMBL" id="KB870805">
    <property type="protein sequence ID" value="EOA36474.1"/>
    <property type="molecule type" value="Genomic_DNA"/>
</dbReference>
<dbReference type="PANTHER" id="PTHR15138">
    <property type="entry name" value="TRANSCRIPTION INITIATION FACTOR TFIID SUBUNIT 4"/>
    <property type="match status" value="1"/>
</dbReference>
<dbReference type="PROSITE" id="PS51879">
    <property type="entry name" value="RST"/>
    <property type="match status" value="1"/>
</dbReference>
<feature type="compositionally biased region" description="Low complexity" evidence="7">
    <location>
        <begin position="172"/>
        <end position="183"/>
    </location>
</feature>
<dbReference type="GO" id="GO:0006367">
    <property type="term" value="P:transcription initiation at RNA polymerase II promoter"/>
    <property type="evidence" value="ECO:0007669"/>
    <property type="project" value="TreeGrafter"/>
</dbReference>
<dbReference type="Pfam" id="PF05236">
    <property type="entry name" value="TAF4"/>
    <property type="match status" value="1"/>
</dbReference>
<keyword evidence="5" id="KW-0539">Nucleus</keyword>
<evidence type="ECO:0000256" key="6">
    <source>
        <dbReference type="ARBA" id="ARBA00058775"/>
    </source>
</evidence>
<evidence type="ECO:0000256" key="2">
    <source>
        <dbReference type="ARBA" id="ARBA00006178"/>
    </source>
</evidence>
<dbReference type="eggNOG" id="KOG2341">
    <property type="taxonomic scope" value="Eukaryota"/>
</dbReference>
<keyword evidence="10" id="KW-1185">Reference proteome</keyword>
<accession>R0I2M1</accession>
<dbReference type="Proteomes" id="UP000029121">
    <property type="component" value="Unassembled WGS sequence"/>
</dbReference>
<feature type="region of interest" description="Disordered" evidence="7">
    <location>
        <begin position="573"/>
        <end position="604"/>
    </location>
</feature>
<evidence type="ECO:0000259" key="8">
    <source>
        <dbReference type="PROSITE" id="PS51879"/>
    </source>
</evidence>
<dbReference type="Pfam" id="PF12174">
    <property type="entry name" value="RST"/>
    <property type="match status" value="1"/>
</dbReference>
<comment type="similarity">
    <text evidence="2">Belongs to the TAF4 family.</text>
</comment>
<evidence type="ECO:0000256" key="7">
    <source>
        <dbReference type="SAM" id="MobiDB-lite"/>
    </source>
</evidence>
<feature type="region of interest" description="Disordered" evidence="7">
    <location>
        <begin position="405"/>
        <end position="439"/>
    </location>
</feature>
<evidence type="ECO:0000313" key="10">
    <source>
        <dbReference type="Proteomes" id="UP000029121"/>
    </source>
</evidence>
<dbReference type="Gene3D" id="1.10.20.10">
    <property type="entry name" value="Histone, subunit A"/>
    <property type="match status" value="1"/>
</dbReference>
<dbReference type="GO" id="GO:0016251">
    <property type="term" value="F:RNA polymerase II general transcription initiation factor activity"/>
    <property type="evidence" value="ECO:0007669"/>
    <property type="project" value="TreeGrafter"/>
</dbReference>